<gene>
    <name evidence="3" type="ORF">CLV29_2396</name>
</gene>
<comment type="caution">
    <text evidence="3">The sequence shown here is derived from an EMBL/GenBank/DDBJ whole genome shotgun (WGS) entry which is preliminary data.</text>
</comment>
<organism evidence="3 4">
    <name type="scientific">Naumannella halotolerans</name>
    <dbReference type="NCBI Taxonomy" id="993414"/>
    <lineage>
        <taxon>Bacteria</taxon>
        <taxon>Bacillati</taxon>
        <taxon>Actinomycetota</taxon>
        <taxon>Actinomycetes</taxon>
        <taxon>Propionibacteriales</taxon>
        <taxon>Propionibacteriaceae</taxon>
        <taxon>Naumannella</taxon>
    </lineage>
</organism>
<evidence type="ECO:0008006" key="5">
    <source>
        <dbReference type="Google" id="ProtNLM"/>
    </source>
</evidence>
<keyword evidence="4" id="KW-1185">Reference proteome</keyword>
<dbReference type="Gene3D" id="2.60.40.10">
    <property type="entry name" value="Immunoglobulins"/>
    <property type="match status" value="1"/>
</dbReference>
<evidence type="ECO:0000256" key="2">
    <source>
        <dbReference type="SAM" id="SignalP"/>
    </source>
</evidence>
<dbReference type="OrthoDB" id="10007694at2"/>
<evidence type="ECO:0000256" key="1">
    <source>
        <dbReference type="SAM" id="MobiDB-lite"/>
    </source>
</evidence>
<dbReference type="PROSITE" id="PS51257">
    <property type="entry name" value="PROKAR_LIPOPROTEIN"/>
    <property type="match status" value="1"/>
</dbReference>
<name>A0A4R7J3L2_9ACTN</name>
<sequence length="195" mass="20121">MRNRRLCLLVPAVVGLIAIAGCAPSEPTPTPTITPTTAEVPSEDTYDRGSAPTEAPPAGDTFGFDEAARYDNRVLVQIDSVEAGTATETMTGAEGTGGEIVTVTVELINEGTDTVDLADWAVHAYYGDADVGAVMVRDEAGTVGDSFDGSIGPSQSVTADFAFAAPAAEIERVSVLVDPRDDVNEPVLFVGAADS</sequence>
<dbReference type="RefSeq" id="WP_133755316.1">
    <property type="nucleotide sequence ID" value="NZ_SOAW01000002.1"/>
</dbReference>
<feature type="signal peptide" evidence="2">
    <location>
        <begin position="1"/>
        <end position="23"/>
    </location>
</feature>
<feature type="region of interest" description="Disordered" evidence="1">
    <location>
        <begin position="24"/>
        <end position="61"/>
    </location>
</feature>
<keyword evidence="2" id="KW-0732">Signal</keyword>
<accession>A0A4R7J3L2</accession>
<dbReference type="InterPro" id="IPR013783">
    <property type="entry name" value="Ig-like_fold"/>
</dbReference>
<evidence type="ECO:0000313" key="3">
    <source>
        <dbReference type="EMBL" id="TDT30987.1"/>
    </source>
</evidence>
<reference evidence="3 4" key="1">
    <citation type="submission" date="2019-03" db="EMBL/GenBank/DDBJ databases">
        <title>Genomic Encyclopedia of Archaeal and Bacterial Type Strains, Phase II (KMG-II): from individual species to whole genera.</title>
        <authorList>
            <person name="Goeker M."/>
        </authorList>
    </citation>
    <scope>NUCLEOTIDE SEQUENCE [LARGE SCALE GENOMIC DNA]</scope>
    <source>
        <strain evidence="3 4">DSM 24323</strain>
    </source>
</reference>
<feature type="chain" id="PRO_5039510687" description="DUF4352 domain-containing protein" evidence="2">
    <location>
        <begin position="24"/>
        <end position="195"/>
    </location>
</feature>
<proteinExistence type="predicted"/>
<evidence type="ECO:0000313" key="4">
    <source>
        <dbReference type="Proteomes" id="UP000295371"/>
    </source>
</evidence>
<dbReference type="GO" id="GO:0005975">
    <property type="term" value="P:carbohydrate metabolic process"/>
    <property type="evidence" value="ECO:0007669"/>
    <property type="project" value="UniProtKB-ARBA"/>
</dbReference>
<dbReference type="Proteomes" id="UP000295371">
    <property type="component" value="Unassembled WGS sequence"/>
</dbReference>
<dbReference type="EMBL" id="SOAW01000002">
    <property type="protein sequence ID" value="TDT30987.1"/>
    <property type="molecule type" value="Genomic_DNA"/>
</dbReference>
<dbReference type="AlphaFoldDB" id="A0A4R7J3L2"/>
<protein>
    <recommendedName>
        <fullName evidence="5">DUF4352 domain-containing protein</fullName>
    </recommendedName>
</protein>